<dbReference type="AlphaFoldDB" id="A0AAD7DTQ5"/>
<feature type="non-terminal residue" evidence="1">
    <location>
        <position position="1"/>
    </location>
</feature>
<dbReference type="EMBL" id="JARKIE010000022">
    <property type="protein sequence ID" value="KAJ7699548.1"/>
    <property type="molecule type" value="Genomic_DNA"/>
</dbReference>
<proteinExistence type="predicted"/>
<evidence type="ECO:0000313" key="2">
    <source>
        <dbReference type="Proteomes" id="UP001221757"/>
    </source>
</evidence>
<protein>
    <submittedName>
        <fullName evidence="1">Uncharacterized protein</fullName>
    </submittedName>
</protein>
<evidence type="ECO:0000313" key="1">
    <source>
        <dbReference type="EMBL" id="KAJ7699548.1"/>
    </source>
</evidence>
<name>A0AAD7DTQ5_MYCRO</name>
<keyword evidence="2" id="KW-1185">Reference proteome</keyword>
<comment type="caution">
    <text evidence="1">The sequence shown here is derived from an EMBL/GenBank/DDBJ whole genome shotgun (WGS) entry which is preliminary data.</text>
</comment>
<organism evidence="1 2">
    <name type="scientific">Mycena rosella</name>
    <name type="common">Pink bonnet</name>
    <name type="synonym">Agaricus rosellus</name>
    <dbReference type="NCBI Taxonomy" id="1033263"/>
    <lineage>
        <taxon>Eukaryota</taxon>
        <taxon>Fungi</taxon>
        <taxon>Dikarya</taxon>
        <taxon>Basidiomycota</taxon>
        <taxon>Agaricomycotina</taxon>
        <taxon>Agaricomycetes</taxon>
        <taxon>Agaricomycetidae</taxon>
        <taxon>Agaricales</taxon>
        <taxon>Marasmiineae</taxon>
        <taxon>Mycenaceae</taxon>
        <taxon>Mycena</taxon>
    </lineage>
</organism>
<reference evidence="1" key="1">
    <citation type="submission" date="2023-03" db="EMBL/GenBank/DDBJ databases">
        <title>Massive genome expansion in bonnet fungi (Mycena s.s.) driven by repeated elements and novel gene families across ecological guilds.</title>
        <authorList>
            <consortium name="Lawrence Berkeley National Laboratory"/>
            <person name="Harder C.B."/>
            <person name="Miyauchi S."/>
            <person name="Viragh M."/>
            <person name="Kuo A."/>
            <person name="Thoen E."/>
            <person name="Andreopoulos B."/>
            <person name="Lu D."/>
            <person name="Skrede I."/>
            <person name="Drula E."/>
            <person name="Henrissat B."/>
            <person name="Morin E."/>
            <person name="Kohler A."/>
            <person name="Barry K."/>
            <person name="LaButti K."/>
            <person name="Morin E."/>
            <person name="Salamov A."/>
            <person name="Lipzen A."/>
            <person name="Mereny Z."/>
            <person name="Hegedus B."/>
            <person name="Baldrian P."/>
            <person name="Stursova M."/>
            <person name="Weitz H."/>
            <person name="Taylor A."/>
            <person name="Grigoriev I.V."/>
            <person name="Nagy L.G."/>
            <person name="Martin F."/>
            <person name="Kauserud H."/>
        </authorList>
    </citation>
    <scope>NUCLEOTIDE SEQUENCE</scope>
    <source>
        <strain evidence="1">CBHHK067</strain>
    </source>
</reference>
<sequence>KGGLRLQVCLNTSWESFFLVFSALRALRPLGDRRFAETPFPRTRLSPRLKSPYPICSSDVLFIHVKSCHYIP</sequence>
<gene>
    <name evidence="1" type="ORF">B0H17DRAFT_1048902</name>
</gene>
<accession>A0AAD7DTQ5</accession>
<dbReference type="Proteomes" id="UP001221757">
    <property type="component" value="Unassembled WGS sequence"/>
</dbReference>